<accession>A0AA88R5Z7</accession>
<dbReference type="PANTHER" id="PTHR33132:SF132">
    <property type="entry name" value="SERINE-RICH PROTEIN"/>
    <property type="match status" value="1"/>
</dbReference>
<evidence type="ECO:0000313" key="2">
    <source>
        <dbReference type="EMBL" id="KAK2973376.1"/>
    </source>
</evidence>
<dbReference type="PANTHER" id="PTHR33132">
    <property type="entry name" value="OSJNBB0118P14.9 PROTEIN"/>
    <property type="match status" value="1"/>
</dbReference>
<evidence type="ECO:0000313" key="3">
    <source>
        <dbReference type="Proteomes" id="UP001187471"/>
    </source>
</evidence>
<sequence>METVPEKEGDIPAAPNASAFAGLLSPCIVVRSTLVFAIGGVVQGQGLIWITGHLKIPKEEEMTEGKRQTRKFAVPKLDINEIKNQTSAVQHVPSPVQRGGSAEQPSSSHSGTRTSNCLCSPTTHPGSFRCRLHRNVGLAQGGGSAGSSPSE</sequence>
<evidence type="ECO:0000256" key="1">
    <source>
        <dbReference type="SAM" id="MobiDB-lite"/>
    </source>
</evidence>
<comment type="caution">
    <text evidence="2">The sequence shown here is derived from an EMBL/GenBank/DDBJ whole genome shotgun (WGS) entry which is preliminary data.</text>
</comment>
<proteinExistence type="predicted"/>
<keyword evidence="3" id="KW-1185">Reference proteome</keyword>
<reference evidence="2" key="1">
    <citation type="submission" date="2022-12" db="EMBL/GenBank/DDBJ databases">
        <title>Draft genome assemblies for two species of Escallonia (Escalloniales).</title>
        <authorList>
            <person name="Chanderbali A."/>
            <person name="Dervinis C."/>
            <person name="Anghel I."/>
            <person name="Soltis D."/>
            <person name="Soltis P."/>
            <person name="Zapata F."/>
        </authorList>
    </citation>
    <scope>NUCLEOTIDE SEQUENCE</scope>
    <source>
        <strain evidence="2">UCBG92.1500</strain>
        <tissue evidence="2">Leaf</tissue>
    </source>
</reference>
<gene>
    <name evidence="2" type="ORF">RJ640_004894</name>
</gene>
<dbReference type="AlphaFoldDB" id="A0AA88R5Z7"/>
<organism evidence="2 3">
    <name type="scientific">Escallonia rubra</name>
    <dbReference type="NCBI Taxonomy" id="112253"/>
    <lineage>
        <taxon>Eukaryota</taxon>
        <taxon>Viridiplantae</taxon>
        <taxon>Streptophyta</taxon>
        <taxon>Embryophyta</taxon>
        <taxon>Tracheophyta</taxon>
        <taxon>Spermatophyta</taxon>
        <taxon>Magnoliopsida</taxon>
        <taxon>eudicotyledons</taxon>
        <taxon>Gunneridae</taxon>
        <taxon>Pentapetalae</taxon>
        <taxon>asterids</taxon>
        <taxon>campanulids</taxon>
        <taxon>Escalloniales</taxon>
        <taxon>Escalloniaceae</taxon>
        <taxon>Escallonia</taxon>
    </lineage>
</organism>
<name>A0AA88R5Z7_9ASTE</name>
<dbReference type="EMBL" id="JAVXUO010002424">
    <property type="protein sequence ID" value="KAK2973376.1"/>
    <property type="molecule type" value="Genomic_DNA"/>
</dbReference>
<feature type="region of interest" description="Disordered" evidence="1">
    <location>
        <begin position="83"/>
        <end position="118"/>
    </location>
</feature>
<feature type="compositionally biased region" description="Polar residues" evidence="1">
    <location>
        <begin position="103"/>
        <end position="118"/>
    </location>
</feature>
<dbReference type="Proteomes" id="UP001187471">
    <property type="component" value="Unassembled WGS sequence"/>
</dbReference>
<protein>
    <submittedName>
        <fullName evidence="2">Uncharacterized protein</fullName>
    </submittedName>
</protein>